<dbReference type="PRINTS" id="PR00080">
    <property type="entry name" value="SDRFAMILY"/>
</dbReference>
<sequence length="275" mass="28656">MSESTIQPSTAENLPSAEGIVDKIDGLESKVALVTGGSRGLGAAVCRLAARDGYDVAINYAGREDAARAVAEEVRAFGRKAITIQADIADPAAVEAMFERTAKELGYVSAFVSNAGIINRSAPLADMSLEEIRRVVDVDLTAYLVCNREAVRRMARSRGGSGGVIVNMSSMASELYGAGGFIPYGAAKSGVDVLTIGLGREVAGDGIRVVGLRPGLIDTDIQHDTGIENRLARFGPTVPLGRGGTAEEVAEAVVWLLSDKASYITATLLNVSGGR</sequence>
<dbReference type="PANTHER" id="PTHR43639:SF1">
    <property type="entry name" value="SHORT-CHAIN DEHYDROGENASE_REDUCTASE FAMILY PROTEIN"/>
    <property type="match status" value="1"/>
</dbReference>
<dbReference type="Pfam" id="PF13561">
    <property type="entry name" value="adh_short_C2"/>
    <property type="match status" value="1"/>
</dbReference>
<dbReference type="GO" id="GO:0016491">
    <property type="term" value="F:oxidoreductase activity"/>
    <property type="evidence" value="ECO:0007669"/>
    <property type="project" value="UniProtKB-KW"/>
</dbReference>
<protein>
    <submittedName>
        <fullName evidence="3">NAD(P)-dependent dehydrogenase, short-chain alcohol dehydrogenase family</fullName>
    </submittedName>
</protein>
<dbReference type="Gene3D" id="3.40.50.720">
    <property type="entry name" value="NAD(P)-binding Rossmann-like Domain"/>
    <property type="match status" value="1"/>
</dbReference>
<dbReference type="InterPro" id="IPR002347">
    <property type="entry name" value="SDR_fam"/>
</dbReference>
<name>A0A212QQK8_9PROT</name>
<reference evidence="3 4" key="1">
    <citation type="submission" date="2017-06" db="EMBL/GenBank/DDBJ databases">
        <authorList>
            <person name="Kim H.J."/>
            <person name="Triplett B.A."/>
        </authorList>
    </citation>
    <scope>NUCLEOTIDE SEQUENCE [LARGE SCALE GENOMIC DNA]</scope>
    <source>
        <strain evidence="3 4">B29T1</strain>
    </source>
</reference>
<dbReference type="PRINTS" id="PR00081">
    <property type="entry name" value="GDHRDH"/>
</dbReference>
<accession>A0A212QQK8</accession>
<evidence type="ECO:0000256" key="2">
    <source>
        <dbReference type="ARBA" id="ARBA00023002"/>
    </source>
</evidence>
<comment type="similarity">
    <text evidence="1">Belongs to the short-chain dehydrogenases/reductases (SDR) family.</text>
</comment>
<dbReference type="FunFam" id="3.40.50.720:FF:000084">
    <property type="entry name" value="Short-chain dehydrogenase reductase"/>
    <property type="match status" value="1"/>
</dbReference>
<proteinExistence type="inferred from homology"/>
<dbReference type="SUPFAM" id="SSF51735">
    <property type="entry name" value="NAD(P)-binding Rossmann-fold domains"/>
    <property type="match status" value="1"/>
</dbReference>
<dbReference type="EMBL" id="FYEH01000002">
    <property type="protein sequence ID" value="SNB61720.1"/>
    <property type="molecule type" value="Genomic_DNA"/>
</dbReference>
<evidence type="ECO:0000313" key="3">
    <source>
        <dbReference type="EMBL" id="SNB61720.1"/>
    </source>
</evidence>
<gene>
    <name evidence="3" type="ORF">SAMN07250955_102368</name>
</gene>
<dbReference type="InterPro" id="IPR036291">
    <property type="entry name" value="NAD(P)-bd_dom_sf"/>
</dbReference>
<dbReference type="Proteomes" id="UP000197065">
    <property type="component" value="Unassembled WGS sequence"/>
</dbReference>
<dbReference type="RefSeq" id="WP_165769424.1">
    <property type="nucleotide sequence ID" value="NZ_FYEH01000002.1"/>
</dbReference>
<evidence type="ECO:0000256" key="1">
    <source>
        <dbReference type="ARBA" id="ARBA00006484"/>
    </source>
</evidence>
<dbReference type="AlphaFoldDB" id="A0A212QQK8"/>
<organism evidence="3 4">
    <name type="scientific">Arboricoccus pini</name>
    <dbReference type="NCBI Taxonomy" id="1963835"/>
    <lineage>
        <taxon>Bacteria</taxon>
        <taxon>Pseudomonadati</taxon>
        <taxon>Pseudomonadota</taxon>
        <taxon>Alphaproteobacteria</taxon>
        <taxon>Geminicoccales</taxon>
        <taxon>Geminicoccaceae</taxon>
        <taxon>Arboricoccus</taxon>
    </lineage>
</organism>
<keyword evidence="4" id="KW-1185">Reference proteome</keyword>
<evidence type="ECO:0000313" key="4">
    <source>
        <dbReference type="Proteomes" id="UP000197065"/>
    </source>
</evidence>
<dbReference type="PANTHER" id="PTHR43639">
    <property type="entry name" value="OXIDOREDUCTASE, SHORT-CHAIN DEHYDROGENASE/REDUCTASE FAMILY (AFU_ORTHOLOGUE AFUA_5G02870)"/>
    <property type="match status" value="1"/>
</dbReference>
<keyword evidence="2" id="KW-0560">Oxidoreductase</keyword>